<dbReference type="Gene3D" id="3.40.50.620">
    <property type="entry name" value="HUPs"/>
    <property type="match status" value="1"/>
</dbReference>
<evidence type="ECO:0000259" key="1">
    <source>
        <dbReference type="Pfam" id="PF00582"/>
    </source>
</evidence>
<evidence type="ECO:0000313" key="2">
    <source>
        <dbReference type="EMBL" id="VEB03922.1"/>
    </source>
</evidence>
<sequence>MLVDAIKKYDMDLVVCGHHQDFWSKLMSSARQLINTVHVDMLIVPLRDEERRITVSFYPRNTPADAGVFYFRFPSPCGRTSIHKIAIQLV</sequence>
<feature type="domain" description="UspA" evidence="1">
    <location>
        <begin position="2"/>
        <end position="45"/>
    </location>
</feature>
<dbReference type="Pfam" id="PF00582">
    <property type="entry name" value="Usp"/>
    <property type="match status" value="1"/>
</dbReference>
<dbReference type="AlphaFoldDB" id="A0A3S4KIN7"/>
<protein>
    <submittedName>
        <fullName evidence="2">Universal stress protein A</fullName>
    </submittedName>
</protein>
<dbReference type="InterPro" id="IPR006016">
    <property type="entry name" value="UspA"/>
</dbReference>
<proteinExistence type="predicted"/>
<accession>A0A3S4KIN7</accession>
<evidence type="ECO:0000313" key="3">
    <source>
        <dbReference type="Proteomes" id="UP000282433"/>
    </source>
</evidence>
<dbReference type="SUPFAM" id="SSF52402">
    <property type="entry name" value="Adenine nucleotide alpha hydrolases-like"/>
    <property type="match status" value="1"/>
</dbReference>
<gene>
    <name evidence="2" type="primary">uspA_2</name>
    <name evidence="2" type="ORF">NCTC13635_04022</name>
</gene>
<dbReference type="Proteomes" id="UP000282433">
    <property type="component" value="Chromosome"/>
</dbReference>
<organism evidence="2 3">
    <name type="scientific">Klebsiella pneumoniae</name>
    <dbReference type="NCBI Taxonomy" id="573"/>
    <lineage>
        <taxon>Bacteria</taxon>
        <taxon>Pseudomonadati</taxon>
        <taxon>Pseudomonadota</taxon>
        <taxon>Gammaproteobacteria</taxon>
        <taxon>Enterobacterales</taxon>
        <taxon>Enterobacteriaceae</taxon>
        <taxon>Klebsiella/Raoultella group</taxon>
        <taxon>Klebsiella</taxon>
        <taxon>Klebsiella pneumoniae complex</taxon>
    </lineage>
</organism>
<dbReference type="InterPro" id="IPR014729">
    <property type="entry name" value="Rossmann-like_a/b/a_fold"/>
</dbReference>
<reference evidence="2 3" key="1">
    <citation type="submission" date="2018-12" db="EMBL/GenBank/DDBJ databases">
        <authorList>
            <consortium name="Pathogen Informatics"/>
        </authorList>
    </citation>
    <scope>NUCLEOTIDE SEQUENCE [LARGE SCALE GENOMIC DNA]</scope>
    <source>
        <strain evidence="2 3">NCTC13635</strain>
    </source>
</reference>
<dbReference type="EMBL" id="LR134162">
    <property type="protein sequence ID" value="VEB03922.1"/>
    <property type="molecule type" value="Genomic_DNA"/>
</dbReference>
<name>A0A3S4KIN7_KLEPN</name>